<keyword evidence="2" id="KW-1185">Reference proteome</keyword>
<sequence length="112" mass="12819">MLCLFLMSVKPLPSNMAIVQKSSQELKIVGVYDGHEGYGYNFISTHKDDGSEFTMTFQKVDEAVIKEYDLDADLFLNQKFEVTYTLKTVVTKDENGFDDENEVYTITRLKAL</sequence>
<organism evidence="1 2">
    <name type="scientific">Gelidibacter algens</name>
    <dbReference type="NCBI Taxonomy" id="49280"/>
    <lineage>
        <taxon>Bacteria</taxon>
        <taxon>Pseudomonadati</taxon>
        <taxon>Bacteroidota</taxon>
        <taxon>Flavobacteriia</taxon>
        <taxon>Flavobacteriales</taxon>
        <taxon>Flavobacteriaceae</taxon>
        <taxon>Gelidibacter</taxon>
    </lineage>
</organism>
<dbReference type="AlphaFoldDB" id="A0A327S0Y6"/>
<accession>A0A327S0Y6</accession>
<evidence type="ECO:0000313" key="1">
    <source>
        <dbReference type="EMBL" id="RAJ22766.1"/>
    </source>
</evidence>
<comment type="caution">
    <text evidence="1">The sequence shown here is derived from an EMBL/GenBank/DDBJ whole genome shotgun (WGS) entry which is preliminary data.</text>
</comment>
<evidence type="ECO:0000313" key="2">
    <source>
        <dbReference type="Proteomes" id="UP000248987"/>
    </source>
</evidence>
<name>A0A327S0Y6_9FLAO</name>
<proteinExistence type="predicted"/>
<dbReference type="EMBL" id="QLLQ01000008">
    <property type="protein sequence ID" value="RAJ22766.1"/>
    <property type="molecule type" value="Genomic_DNA"/>
</dbReference>
<gene>
    <name evidence="1" type="ORF">LX77_02323</name>
</gene>
<protein>
    <submittedName>
        <fullName evidence="1">Uncharacterized protein</fullName>
    </submittedName>
</protein>
<reference evidence="1 2" key="1">
    <citation type="submission" date="2018-06" db="EMBL/GenBank/DDBJ databases">
        <title>Genomic Encyclopedia of Archaeal and Bacterial Type Strains, Phase II (KMG-II): from individual species to whole genera.</title>
        <authorList>
            <person name="Goeker M."/>
        </authorList>
    </citation>
    <scope>NUCLEOTIDE SEQUENCE [LARGE SCALE GENOMIC DNA]</scope>
    <source>
        <strain evidence="1 2">DSM 12408</strain>
    </source>
</reference>
<dbReference type="Proteomes" id="UP000248987">
    <property type="component" value="Unassembled WGS sequence"/>
</dbReference>